<comment type="caution">
    <text evidence="1">The sequence shown here is derived from an EMBL/GenBank/DDBJ whole genome shotgun (WGS) entry which is preliminary data.</text>
</comment>
<reference evidence="1 2" key="1">
    <citation type="submission" date="2020-07" db="EMBL/GenBank/DDBJ databases">
        <title>Genomic analyses of the natural microbiome of Caenorhabditis elegans.</title>
        <authorList>
            <person name="Samuel B."/>
        </authorList>
    </citation>
    <scope>NUCLEOTIDE SEQUENCE [LARGE SCALE GENOMIC DNA]</scope>
    <source>
        <strain evidence="1 2">BIGb0408</strain>
    </source>
</reference>
<sequence length="98" mass="11237">MTIEAVTTVKIRAREVDSKKVEDQLAMGAAVLSRSAGCLNCLYTRRFSRSPEWILSTYWVDRASMAENMSSHQMQDFIRDIYECSLEVDFRCFVADGK</sequence>
<dbReference type="EMBL" id="JACBYV010000001">
    <property type="protein sequence ID" value="NYH74201.1"/>
    <property type="molecule type" value="Genomic_DNA"/>
</dbReference>
<keyword evidence="2" id="KW-1185">Reference proteome</keyword>
<protein>
    <submittedName>
        <fullName evidence="1">Quinol monooxygenase YgiN</fullName>
    </submittedName>
</protein>
<dbReference type="InterPro" id="IPR011008">
    <property type="entry name" value="Dimeric_a/b-barrel"/>
</dbReference>
<evidence type="ECO:0000313" key="2">
    <source>
        <dbReference type="Proteomes" id="UP000578688"/>
    </source>
</evidence>
<organism evidence="1 2">
    <name type="scientific">Phytopseudomonas flavescens</name>
    <dbReference type="NCBI Taxonomy" id="29435"/>
    <lineage>
        <taxon>Bacteria</taxon>
        <taxon>Pseudomonadati</taxon>
        <taxon>Pseudomonadota</taxon>
        <taxon>Gammaproteobacteria</taxon>
        <taxon>Pseudomonadales</taxon>
        <taxon>Pseudomonadaceae</taxon>
        <taxon>Phytopseudomonas</taxon>
    </lineage>
</organism>
<keyword evidence="1" id="KW-0560">Oxidoreductase</keyword>
<dbReference type="AlphaFoldDB" id="A0A7Y9XMQ0"/>
<proteinExistence type="predicted"/>
<dbReference type="SUPFAM" id="SSF54909">
    <property type="entry name" value="Dimeric alpha+beta barrel"/>
    <property type="match status" value="1"/>
</dbReference>
<dbReference type="RefSeq" id="WP_179538873.1">
    <property type="nucleotide sequence ID" value="NZ_JACBYV010000001.1"/>
</dbReference>
<keyword evidence="1" id="KW-0503">Monooxygenase</keyword>
<dbReference type="Proteomes" id="UP000578688">
    <property type="component" value="Unassembled WGS sequence"/>
</dbReference>
<accession>A0A7Y9XMQ0</accession>
<gene>
    <name evidence="1" type="ORF">FHR27_002811</name>
</gene>
<evidence type="ECO:0000313" key="1">
    <source>
        <dbReference type="EMBL" id="NYH74201.1"/>
    </source>
</evidence>
<dbReference type="GO" id="GO:0004497">
    <property type="term" value="F:monooxygenase activity"/>
    <property type="evidence" value="ECO:0007669"/>
    <property type="project" value="UniProtKB-KW"/>
</dbReference>
<name>A0A7Y9XMQ0_9GAMM</name>